<dbReference type="AlphaFoldDB" id="A0AAD4F6C2"/>
<accession>A0AAD4F6C2</accession>
<protein>
    <submittedName>
        <fullName evidence="2">Uncharacterized protein</fullName>
    </submittedName>
</protein>
<proteinExistence type="predicted"/>
<reference evidence="2" key="1">
    <citation type="submission" date="2023-02" db="EMBL/GenBank/DDBJ databases">
        <authorList>
            <person name="Palmer J.M."/>
        </authorList>
    </citation>
    <scope>NUCLEOTIDE SEQUENCE</scope>
    <source>
        <strain evidence="2">FW57</strain>
    </source>
</reference>
<gene>
    <name evidence="2" type="ORF">NEMBOFW57_004000</name>
</gene>
<comment type="caution">
    <text evidence="2">The sequence shown here is derived from an EMBL/GenBank/DDBJ whole genome shotgun (WGS) entry which is preliminary data.</text>
</comment>
<evidence type="ECO:0000313" key="2">
    <source>
        <dbReference type="EMBL" id="KAG7293939.1"/>
    </source>
</evidence>
<keyword evidence="3" id="KW-1185">Reference proteome</keyword>
<evidence type="ECO:0000256" key="1">
    <source>
        <dbReference type="SAM" id="MobiDB-lite"/>
    </source>
</evidence>
<name>A0AAD4F6C2_9PEZI</name>
<feature type="region of interest" description="Disordered" evidence="1">
    <location>
        <begin position="35"/>
        <end position="72"/>
    </location>
</feature>
<evidence type="ECO:0000313" key="3">
    <source>
        <dbReference type="Proteomes" id="UP001197093"/>
    </source>
</evidence>
<sequence>MERKRRLPARAAARAEQAAKRRTLTPRLLQRLPGARACASRGEPSSHAAAQVHRPNKPLPTVDSPQPDDLSISDFQTVTERSRLKWTMEGIFEKYYTKPTKKKGVVIEKSRTTRLKKA</sequence>
<dbReference type="Proteomes" id="UP001197093">
    <property type="component" value="Unassembled WGS sequence"/>
</dbReference>
<feature type="region of interest" description="Disordered" evidence="1">
    <location>
        <begin position="1"/>
        <end position="22"/>
    </location>
</feature>
<organism evidence="2 3">
    <name type="scientific">Staphylotrichum longicolle</name>
    <dbReference type="NCBI Taxonomy" id="669026"/>
    <lineage>
        <taxon>Eukaryota</taxon>
        <taxon>Fungi</taxon>
        <taxon>Dikarya</taxon>
        <taxon>Ascomycota</taxon>
        <taxon>Pezizomycotina</taxon>
        <taxon>Sordariomycetes</taxon>
        <taxon>Sordariomycetidae</taxon>
        <taxon>Sordariales</taxon>
        <taxon>Chaetomiaceae</taxon>
        <taxon>Staphylotrichum</taxon>
    </lineage>
</organism>
<dbReference type="EMBL" id="JAHCVI010000001">
    <property type="protein sequence ID" value="KAG7293939.1"/>
    <property type="molecule type" value="Genomic_DNA"/>
</dbReference>